<evidence type="ECO:0000259" key="7">
    <source>
        <dbReference type="Pfam" id="PF04572"/>
    </source>
</evidence>
<keyword evidence="5" id="KW-0333">Golgi apparatus</keyword>
<dbReference type="InterPro" id="IPR007577">
    <property type="entry name" value="GlycoTrfase_DXD_sugar-bd_CS"/>
</dbReference>
<dbReference type="GO" id="GO:0006688">
    <property type="term" value="P:glycosphingolipid biosynthetic process"/>
    <property type="evidence" value="ECO:0007669"/>
    <property type="project" value="TreeGrafter"/>
</dbReference>
<reference evidence="8" key="1">
    <citation type="submission" date="2021-12" db="EMBL/GenBank/DDBJ databases">
        <authorList>
            <person name="King R."/>
        </authorList>
    </citation>
    <scope>NUCLEOTIDE SEQUENCE</scope>
</reference>
<dbReference type="GO" id="GO:0000139">
    <property type="term" value="C:Golgi membrane"/>
    <property type="evidence" value="ECO:0007669"/>
    <property type="project" value="UniProtKB-SubCell"/>
</dbReference>
<dbReference type="Gene3D" id="3.90.550.20">
    <property type="match status" value="1"/>
</dbReference>
<evidence type="ECO:0000313" key="8">
    <source>
        <dbReference type="EMBL" id="CAH0383164.1"/>
    </source>
</evidence>
<organism evidence="8 9">
    <name type="scientific">Bemisia tabaci</name>
    <name type="common">Sweetpotato whitefly</name>
    <name type="synonym">Aleurodes tabaci</name>
    <dbReference type="NCBI Taxonomy" id="7038"/>
    <lineage>
        <taxon>Eukaryota</taxon>
        <taxon>Metazoa</taxon>
        <taxon>Ecdysozoa</taxon>
        <taxon>Arthropoda</taxon>
        <taxon>Hexapoda</taxon>
        <taxon>Insecta</taxon>
        <taxon>Pterygota</taxon>
        <taxon>Neoptera</taxon>
        <taxon>Paraneoptera</taxon>
        <taxon>Hemiptera</taxon>
        <taxon>Sternorrhyncha</taxon>
        <taxon>Aleyrodoidea</taxon>
        <taxon>Aleyrodidae</taxon>
        <taxon>Aleyrodinae</taxon>
        <taxon>Bemisia</taxon>
    </lineage>
</organism>
<accession>A0A9P0A4D8</accession>
<dbReference type="InterPro" id="IPR051981">
    <property type="entry name" value="Glycosyltransf_32"/>
</dbReference>
<dbReference type="InterPro" id="IPR007652">
    <property type="entry name" value="A1-4-GlycosylTfrase_dom"/>
</dbReference>
<sequence>MIPSMKNKLIALAGFACLLYFMSYRGRPHSSMLGKYKRKNNESPTVPSCYLLPHDKSQLPDISDYSVRPNTTFFLETSCRHAGGVSLTVRQSCAFESAAKAHPDTEILVLFPAPVSMKSPPPHVKMLLKFANLKFLHVDVGRFFQGTPIKSTDFMEMMNKSAFAPSQASDILRLAALWKYGGAALDSDFVVLKSLYTKRNYIGQETKDRFSTAALNIDKNTGIGKLVIEEMLKDVQANPDFAMKYGDQMGTEIATRVLRKICKSEHASNMTDDKCGGFHVLPAPPESPLYPTGLEWEFFTRENQDKKRFERIRKDAWAVHMLGRESVKTSIKVGSNVFYGDLAAEFCPLVRSTVKDYY</sequence>
<dbReference type="Pfam" id="PF04488">
    <property type="entry name" value="Gly_transf_sug"/>
    <property type="match status" value="1"/>
</dbReference>
<dbReference type="Pfam" id="PF04572">
    <property type="entry name" value="Gb3_synth"/>
    <property type="match status" value="1"/>
</dbReference>
<protein>
    <recommendedName>
        <fullName evidence="7">Alpha 1,4-glycosyltransferase domain-containing protein</fullName>
    </recommendedName>
</protein>
<gene>
    <name evidence="8" type="ORF">BEMITA_LOCUS2635</name>
</gene>
<evidence type="ECO:0000313" key="9">
    <source>
        <dbReference type="Proteomes" id="UP001152759"/>
    </source>
</evidence>
<evidence type="ECO:0000256" key="1">
    <source>
        <dbReference type="ARBA" id="ARBA00004323"/>
    </source>
</evidence>
<keyword evidence="4" id="KW-0808">Transferase</keyword>
<keyword evidence="3" id="KW-0328">Glycosyltransferase</keyword>
<evidence type="ECO:0000256" key="2">
    <source>
        <dbReference type="ARBA" id="ARBA00009003"/>
    </source>
</evidence>
<dbReference type="SUPFAM" id="SSF53448">
    <property type="entry name" value="Nucleotide-diphospho-sugar transferases"/>
    <property type="match status" value="1"/>
</dbReference>
<proteinExistence type="inferred from homology"/>
<evidence type="ECO:0000256" key="4">
    <source>
        <dbReference type="ARBA" id="ARBA00022679"/>
    </source>
</evidence>
<keyword evidence="6" id="KW-0472">Membrane</keyword>
<dbReference type="PANTHER" id="PTHR12042">
    <property type="entry name" value="LACTOSYLCERAMIDE 4-ALPHA-GALACTOSYLTRANSFERASE ALPHA- 1,4-GALACTOSYLTRANSFERASE"/>
    <property type="match status" value="1"/>
</dbReference>
<dbReference type="AlphaFoldDB" id="A0A9P0A4D8"/>
<dbReference type="PANTHER" id="PTHR12042:SF21">
    <property type="entry name" value="ALPHA1,4-GALACTOSYLTRANSFERASE 1-RELATED"/>
    <property type="match status" value="1"/>
</dbReference>
<evidence type="ECO:0000256" key="6">
    <source>
        <dbReference type="ARBA" id="ARBA00023136"/>
    </source>
</evidence>
<dbReference type="EMBL" id="OU963871">
    <property type="protein sequence ID" value="CAH0383164.1"/>
    <property type="molecule type" value="Genomic_DNA"/>
</dbReference>
<name>A0A9P0A4D8_BEMTA</name>
<dbReference type="GO" id="GO:0016758">
    <property type="term" value="F:hexosyltransferase activity"/>
    <property type="evidence" value="ECO:0007669"/>
    <property type="project" value="UniProtKB-ARBA"/>
</dbReference>
<dbReference type="Proteomes" id="UP001152759">
    <property type="component" value="Chromosome 10"/>
</dbReference>
<evidence type="ECO:0000256" key="5">
    <source>
        <dbReference type="ARBA" id="ARBA00023034"/>
    </source>
</evidence>
<comment type="subcellular location">
    <subcellularLocation>
        <location evidence="1">Golgi apparatus membrane</location>
        <topology evidence="1">Single-pass type II membrane protein</topology>
    </subcellularLocation>
</comment>
<comment type="similarity">
    <text evidence="2">Belongs to the glycosyltransferase 32 family.</text>
</comment>
<evidence type="ECO:0000256" key="3">
    <source>
        <dbReference type="ARBA" id="ARBA00022676"/>
    </source>
</evidence>
<keyword evidence="9" id="KW-1185">Reference proteome</keyword>
<dbReference type="InterPro" id="IPR029044">
    <property type="entry name" value="Nucleotide-diphossugar_trans"/>
</dbReference>
<feature type="domain" description="Alpha 1,4-glycosyltransferase" evidence="7">
    <location>
        <begin position="224"/>
        <end position="352"/>
    </location>
</feature>